<proteinExistence type="predicted"/>
<dbReference type="AlphaFoldDB" id="A0A9D1IT70"/>
<reference evidence="1" key="2">
    <citation type="journal article" date="2021" name="PeerJ">
        <title>Extensive microbial diversity within the chicken gut microbiome revealed by metagenomics and culture.</title>
        <authorList>
            <person name="Gilroy R."/>
            <person name="Ravi A."/>
            <person name="Getino M."/>
            <person name="Pursley I."/>
            <person name="Horton D.L."/>
            <person name="Alikhan N.F."/>
            <person name="Baker D."/>
            <person name="Gharbi K."/>
            <person name="Hall N."/>
            <person name="Watson M."/>
            <person name="Adriaenssens E.M."/>
            <person name="Foster-Nyarko E."/>
            <person name="Jarju S."/>
            <person name="Secka A."/>
            <person name="Antonio M."/>
            <person name="Oren A."/>
            <person name="Chaudhuri R.R."/>
            <person name="La Ragione R."/>
            <person name="Hildebrand F."/>
            <person name="Pallen M.J."/>
        </authorList>
    </citation>
    <scope>NUCLEOTIDE SEQUENCE</scope>
    <source>
        <strain evidence="1">CHK191-8634</strain>
    </source>
</reference>
<evidence type="ECO:0000313" key="1">
    <source>
        <dbReference type="EMBL" id="HIU43430.1"/>
    </source>
</evidence>
<sequence length="48" mass="5617">MIPAACLSCEHRDDWTGCPERCEYVKRRLVHELCRQTAELAAQRKTNQ</sequence>
<dbReference type="Proteomes" id="UP000824073">
    <property type="component" value="Unassembled WGS sequence"/>
</dbReference>
<accession>A0A9D1IT70</accession>
<comment type="caution">
    <text evidence="1">The sequence shown here is derived from an EMBL/GenBank/DDBJ whole genome shotgun (WGS) entry which is preliminary data.</text>
</comment>
<protein>
    <submittedName>
        <fullName evidence="1">Uncharacterized protein</fullName>
    </submittedName>
</protein>
<name>A0A9D1IT70_9CLOT</name>
<reference evidence="1" key="1">
    <citation type="submission" date="2020-10" db="EMBL/GenBank/DDBJ databases">
        <authorList>
            <person name="Gilroy R."/>
        </authorList>
    </citation>
    <scope>NUCLEOTIDE SEQUENCE</scope>
    <source>
        <strain evidence="1">CHK191-8634</strain>
    </source>
</reference>
<evidence type="ECO:0000313" key="2">
    <source>
        <dbReference type="Proteomes" id="UP000824073"/>
    </source>
</evidence>
<dbReference type="EMBL" id="DVMR01000035">
    <property type="protein sequence ID" value="HIU43430.1"/>
    <property type="molecule type" value="Genomic_DNA"/>
</dbReference>
<gene>
    <name evidence="1" type="ORF">IAB67_03950</name>
</gene>
<organism evidence="1 2">
    <name type="scientific">Candidatus Ventrousia excrementavium</name>
    <dbReference type="NCBI Taxonomy" id="2840961"/>
    <lineage>
        <taxon>Bacteria</taxon>
        <taxon>Bacillati</taxon>
        <taxon>Bacillota</taxon>
        <taxon>Clostridia</taxon>
        <taxon>Eubacteriales</taxon>
        <taxon>Clostridiaceae</taxon>
        <taxon>Clostridiaceae incertae sedis</taxon>
        <taxon>Candidatus Ventrousia</taxon>
    </lineage>
</organism>